<keyword evidence="2" id="KW-1185">Reference proteome</keyword>
<accession>A0A2U9C4S8</accession>
<dbReference type="EMBL" id="CP026254">
    <property type="protein sequence ID" value="AWP11113.1"/>
    <property type="molecule type" value="Genomic_DNA"/>
</dbReference>
<gene>
    <name evidence="1" type="ORF">SMAX5B_022566</name>
</gene>
<organism evidence="1 2">
    <name type="scientific">Scophthalmus maximus</name>
    <name type="common">Turbot</name>
    <name type="synonym">Psetta maxima</name>
    <dbReference type="NCBI Taxonomy" id="52904"/>
    <lineage>
        <taxon>Eukaryota</taxon>
        <taxon>Metazoa</taxon>
        <taxon>Chordata</taxon>
        <taxon>Craniata</taxon>
        <taxon>Vertebrata</taxon>
        <taxon>Euteleostomi</taxon>
        <taxon>Actinopterygii</taxon>
        <taxon>Neopterygii</taxon>
        <taxon>Teleostei</taxon>
        <taxon>Neoteleostei</taxon>
        <taxon>Acanthomorphata</taxon>
        <taxon>Carangaria</taxon>
        <taxon>Pleuronectiformes</taxon>
        <taxon>Pleuronectoidei</taxon>
        <taxon>Scophthalmidae</taxon>
        <taxon>Scophthalmus</taxon>
    </lineage>
</organism>
<name>A0A2U9C4S8_SCOMX</name>
<protein>
    <submittedName>
        <fullName evidence="1">Uncharacterized protein</fullName>
    </submittedName>
</protein>
<evidence type="ECO:0000313" key="2">
    <source>
        <dbReference type="Proteomes" id="UP000246464"/>
    </source>
</evidence>
<sequence length="81" mass="9172">MSLYGLVKLFRVTLSLSRSDALGRERTDHEAFCEEIVDIDGACLHIRHLDNEPLKLYQACVKSPKEKQLLFDLNASLPSIV</sequence>
<evidence type="ECO:0000313" key="1">
    <source>
        <dbReference type="EMBL" id="AWP11113.1"/>
    </source>
</evidence>
<proteinExistence type="predicted"/>
<dbReference type="AlphaFoldDB" id="A0A2U9C4S8"/>
<reference evidence="1 2" key="1">
    <citation type="submission" date="2017-12" db="EMBL/GenBank/DDBJ databases">
        <title>Integrating genomic resources of turbot (Scophthalmus maximus) in depth evaluation of genetic and physical mapping variation across individuals.</title>
        <authorList>
            <person name="Martinez P."/>
        </authorList>
    </citation>
    <scope>NUCLEOTIDE SEQUENCE [LARGE SCALE GENOMIC DNA]</scope>
</reference>
<dbReference type="Proteomes" id="UP000246464">
    <property type="component" value="Chromosome 12"/>
</dbReference>